<dbReference type="GO" id="GO:0016020">
    <property type="term" value="C:membrane"/>
    <property type="evidence" value="ECO:0007669"/>
    <property type="project" value="InterPro"/>
</dbReference>
<dbReference type="InterPro" id="IPR019756">
    <property type="entry name" value="Pept_S26A_signal_pept_1_Ser-AS"/>
</dbReference>
<dbReference type="RefSeq" id="WP_075517981.1">
    <property type="nucleotide sequence ID" value="NZ_FPLD01000025.1"/>
</dbReference>
<keyword evidence="3" id="KW-0805">Transcription regulation</keyword>
<proteinExistence type="predicted"/>
<dbReference type="PROSITE" id="PS50943">
    <property type="entry name" value="HTH_CROC1"/>
    <property type="match status" value="1"/>
</dbReference>
<dbReference type="GO" id="GO:0003677">
    <property type="term" value="F:DNA binding"/>
    <property type="evidence" value="ECO:0007669"/>
    <property type="project" value="UniProtKB-KW"/>
</dbReference>
<keyword evidence="4" id="KW-0238">DNA-binding</keyword>
<evidence type="ECO:0000313" key="7">
    <source>
        <dbReference type="EMBL" id="SGY87535.1"/>
    </source>
</evidence>
<evidence type="ECO:0000259" key="6">
    <source>
        <dbReference type="PROSITE" id="PS50943"/>
    </source>
</evidence>
<evidence type="ECO:0000256" key="4">
    <source>
        <dbReference type="ARBA" id="ARBA00023125"/>
    </source>
</evidence>
<dbReference type="InterPro" id="IPR015927">
    <property type="entry name" value="Peptidase_S24_S26A/B/C"/>
</dbReference>
<dbReference type="GO" id="GO:0006508">
    <property type="term" value="P:proteolysis"/>
    <property type="evidence" value="ECO:0007669"/>
    <property type="project" value="UniProtKB-KW"/>
</dbReference>
<dbReference type="InterPro" id="IPR001387">
    <property type="entry name" value="Cro/C1-type_HTH"/>
</dbReference>
<dbReference type="CDD" id="cd00093">
    <property type="entry name" value="HTH_XRE"/>
    <property type="match status" value="1"/>
</dbReference>
<dbReference type="AlphaFoldDB" id="A0A1K9YWW3"/>
<dbReference type="InterPro" id="IPR010982">
    <property type="entry name" value="Lambda_DNA-bd_dom_sf"/>
</dbReference>
<dbReference type="PROSITE" id="PS00501">
    <property type="entry name" value="SPASE_I_1"/>
    <property type="match status" value="1"/>
</dbReference>
<evidence type="ECO:0000256" key="3">
    <source>
        <dbReference type="ARBA" id="ARBA00023015"/>
    </source>
</evidence>
<dbReference type="InterPro" id="IPR039418">
    <property type="entry name" value="LexA-like"/>
</dbReference>
<dbReference type="PANTHER" id="PTHR40661:SF3">
    <property type="entry name" value="FELS-1 PROPHAGE TRANSCRIPTIONAL REGULATOR"/>
    <property type="match status" value="1"/>
</dbReference>
<keyword evidence="2" id="KW-0378">Hydrolase</keyword>
<dbReference type="GO" id="GO:0004252">
    <property type="term" value="F:serine-type endopeptidase activity"/>
    <property type="evidence" value="ECO:0007669"/>
    <property type="project" value="InterPro"/>
</dbReference>
<protein>
    <submittedName>
        <fullName evidence="7">Putative transcriptional regulator</fullName>
    </submittedName>
</protein>
<keyword evidence="5" id="KW-0804">Transcription</keyword>
<dbReference type="OrthoDB" id="9791537at2"/>
<dbReference type="EMBL" id="FPLD01000025">
    <property type="protein sequence ID" value="SGY87535.1"/>
    <property type="molecule type" value="Genomic_DNA"/>
</dbReference>
<dbReference type="Gene3D" id="1.10.260.40">
    <property type="entry name" value="lambda repressor-like DNA-binding domains"/>
    <property type="match status" value="1"/>
</dbReference>
<dbReference type="InterPro" id="IPR036286">
    <property type="entry name" value="LexA/Signal_pep-like_sf"/>
</dbReference>
<accession>A0A1K9YWW3</accession>
<keyword evidence="1" id="KW-0645">Protease</keyword>
<name>A0A1K9YWW3_9GAMM</name>
<evidence type="ECO:0000313" key="8">
    <source>
        <dbReference type="Proteomes" id="UP000183794"/>
    </source>
</evidence>
<gene>
    <name evidence="7" type="ORF">NVI5450_0770</name>
</gene>
<dbReference type="Pfam" id="PF00717">
    <property type="entry name" value="Peptidase_S24"/>
    <property type="match status" value="1"/>
</dbReference>
<organism evidence="7 8">
    <name type="scientific">Moritella viscosa</name>
    <dbReference type="NCBI Taxonomy" id="80854"/>
    <lineage>
        <taxon>Bacteria</taxon>
        <taxon>Pseudomonadati</taxon>
        <taxon>Pseudomonadota</taxon>
        <taxon>Gammaproteobacteria</taxon>
        <taxon>Alteromonadales</taxon>
        <taxon>Moritellaceae</taxon>
        <taxon>Moritella</taxon>
    </lineage>
</organism>
<dbReference type="Gene3D" id="2.10.109.10">
    <property type="entry name" value="Umud Fragment, subunit A"/>
    <property type="match status" value="1"/>
</dbReference>
<evidence type="ECO:0000256" key="1">
    <source>
        <dbReference type="ARBA" id="ARBA00022670"/>
    </source>
</evidence>
<dbReference type="Pfam" id="PF01381">
    <property type="entry name" value="HTH_3"/>
    <property type="match status" value="1"/>
</dbReference>
<dbReference type="SUPFAM" id="SSF51306">
    <property type="entry name" value="LexA/Signal peptidase"/>
    <property type="match status" value="1"/>
</dbReference>
<dbReference type="PANTHER" id="PTHR40661">
    <property type="match status" value="1"/>
</dbReference>
<dbReference type="SMART" id="SM00530">
    <property type="entry name" value="HTH_XRE"/>
    <property type="match status" value="1"/>
</dbReference>
<reference evidence="7 8" key="1">
    <citation type="submission" date="2016-11" db="EMBL/GenBank/DDBJ databases">
        <authorList>
            <person name="Jaros S."/>
            <person name="Januszkiewicz K."/>
            <person name="Wedrychowicz H."/>
        </authorList>
    </citation>
    <scope>NUCLEOTIDE SEQUENCE [LARGE SCALE GENOMIC DNA]</scope>
    <source>
        <strain evidence="7">NVI 5450</strain>
    </source>
</reference>
<dbReference type="SUPFAM" id="SSF47413">
    <property type="entry name" value="lambda repressor-like DNA-binding domains"/>
    <property type="match status" value="1"/>
</dbReference>
<feature type="domain" description="HTH cro/C1-type" evidence="6">
    <location>
        <begin position="7"/>
        <end position="61"/>
    </location>
</feature>
<dbReference type="Proteomes" id="UP000183794">
    <property type="component" value="Unassembled WGS sequence"/>
</dbReference>
<dbReference type="CDD" id="cd06529">
    <property type="entry name" value="S24_LexA-like"/>
    <property type="match status" value="1"/>
</dbReference>
<evidence type="ECO:0000256" key="5">
    <source>
        <dbReference type="ARBA" id="ARBA00023163"/>
    </source>
</evidence>
<evidence type="ECO:0000256" key="2">
    <source>
        <dbReference type="ARBA" id="ARBA00022801"/>
    </source>
</evidence>
<sequence>MNYGKQIKTLRTNLGITQKNFSEITSIPLSTLTKIESNYSNAGLPIIDKIISLPQFEMYTLWLMKNVDAPEYGQFTPPCNSEVDTSSNDTSILESFKNQHIQLPFYEISASAGAGLLAEVEERPKTISFEPSWLRNEVGVCPTNVFLMLVDGDSMQPTLKNGSMIMVNKDVDNLSDGIYVMRYDNNLLVKRLQMLPGGIIRVKSDNSMYDPWEITKSQLDGEELALIGRVVWTGQKM</sequence>